<dbReference type="EMBL" id="LFZO01001364">
    <property type="protein sequence ID" value="KXS93408.1"/>
    <property type="molecule type" value="Genomic_DNA"/>
</dbReference>
<accession>A0A139GT83</accession>
<proteinExistence type="predicted"/>
<dbReference type="OrthoDB" id="1476984at2759"/>
<dbReference type="STRING" id="113226.A0A139GT83"/>
<dbReference type="AlphaFoldDB" id="A0A139GT83"/>
<dbReference type="PANTHER" id="PTHR33254:SF4">
    <property type="entry name" value="4-HYDROXY-4-METHYL-2-OXOGLUTARATE ALDOLASE 3-RELATED"/>
    <property type="match status" value="1"/>
</dbReference>
<dbReference type="SUPFAM" id="SSF89562">
    <property type="entry name" value="RraA-like"/>
    <property type="match status" value="1"/>
</dbReference>
<feature type="binding site" evidence="1">
    <location>
        <begin position="96"/>
        <end position="99"/>
    </location>
    <ligand>
        <name>substrate</name>
    </ligand>
</feature>
<evidence type="ECO:0000313" key="3">
    <source>
        <dbReference type="Proteomes" id="UP000073492"/>
    </source>
</evidence>
<keyword evidence="1" id="KW-0479">Metal-binding</keyword>
<gene>
    <name evidence="2" type="ORF">AC579_5540</name>
</gene>
<keyword evidence="3" id="KW-1185">Reference proteome</keyword>
<organism evidence="2 3">
    <name type="scientific">Pseudocercospora musae</name>
    <dbReference type="NCBI Taxonomy" id="113226"/>
    <lineage>
        <taxon>Eukaryota</taxon>
        <taxon>Fungi</taxon>
        <taxon>Dikarya</taxon>
        <taxon>Ascomycota</taxon>
        <taxon>Pezizomycotina</taxon>
        <taxon>Dothideomycetes</taxon>
        <taxon>Dothideomycetidae</taxon>
        <taxon>Mycosphaerellales</taxon>
        <taxon>Mycosphaerellaceae</taxon>
        <taxon>Pseudocercospora</taxon>
    </lineage>
</organism>
<feature type="binding site" evidence="1">
    <location>
        <position position="118"/>
    </location>
    <ligand>
        <name>substrate</name>
    </ligand>
</feature>
<dbReference type="Gene3D" id="3.50.30.40">
    <property type="entry name" value="Ribonuclease E inhibitor RraA/RraA-like"/>
    <property type="match status" value="1"/>
</dbReference>
<protein>
    <submittedName>
        <fullName evidence="2">Uncharacterized protein</fullName>
    </submittedName>
</protein>
<dbReference type="GO" id="GO:0008948">
    <property type="term" value="F:oxaloacetate decarboxylase activity"/>
    <property type="evidence" value="ECO:0007669"/>
    <property type="project" value="TreeGrafter"/>
</dbReference>
<sequence>MSSSVFSALKRFTSCDIGDALVKLKVPYGGYCHGLSMFSPHYSSADKIFGPVYTVKMVDAKNKAAPQPDKHFADGIPKGSVVFVSQPKGLFSACWGGLMSTRAKILGAEGVVIDGNFRDLLEHRELGMPLYARGQSSLGSNSFTRSSELNVPIEYNLLDQKQPLIINPGDWVVADVDGVVVIPPSVAEECLKLCEERFAIDEKTKKALGQGAEMGPTIARLRK</sequence>
<keyword evidence="1" id="KW-0460">Magnesium</keyword>
<comment type="cofactor">
    <cofactor evidence="1">
        <name>Mg(2+)</name>
        <dbReference type="ChEBI" id="CHEBI:18420"/>
    </cofactor>
</comment>
<dbReference type="GO" id="GO:0047443">
    <property type="term" value="F:4-hydroxy-4-methyl-2-oxoglutarate aldolase activity"/>
    <property type="evidence" value="ECO:0007669"/>
    <property type="project" value="TreeGrafter"/>
</dbReference>
<dbReference type="Proteomes" id="UP000073492">
    <property type="component" value="Unassembled WGS sequence"/>
</dbReference>
<dbReference type="InterPro" id="IPR036704">
    <property type="entry name" value="RraA/RraA-like_sf"/>
</dbReference>
<dbReference type="Pfam" id="PF03737">
    <property type="entry name" value="RraA-like"/>
    <property type="match status" value="1"/>
</dbReference>
<dbReference type="InterPro" id="IPR005493">
    <property type="entry name" value="RraA/RraA-like"/>
</dbReference>
<reference evidence="2 3" key="1">
    <citation type="submission" date="2015-07" db="EMBL/GenBank/DDBJ databases">
        <title>Comparative genomics of the Sigatoka disease complex on banana suggests a link between parallel evolutionary changes in Pseudocercospora fijiensis and Pseudocercospora eumusae and increased virulence on the banana host.</title>
        <authorList>
            <person name="Chang T.-C."/>
            <person name="Salvucci A."/>
            <person name="Crous P.W."/>
            <person name="Stergiopoulos I."/>
        </authorList>
    </citation>
    <scope>NUCLEOTIDE SEQUENCE [LARGE SCALE GENOMIC DNA]</scope>
    <source>
        <strain evidence="2 3">CBS 116634</strain>
    </source>
</reference>
<dbReference type="PANTHER" id="PTHR33254">
    <property type="entry name" value="4-HYDROXY-4-METHYL-2-OXOGLUTARATE ALDOLASE 3-RELATED"/>
    <property type="match status" value="1"/>
</dbReference>
<dbReference type="CDD" id="cd16841">
    <property type="entry name" value="RraA_family"/>
    <property type="match status" value="1"/>
</dbReference>
<name>A0A139GT83_9PEZI</name>
<evidence type="ECO:0000256" key="1">
    <source>
        <dbReference type="PIRSR" id="PIRSR605493-1"/>
    </source>
</evidence>
<dbReference type="GO" id="GO:0046872">
    <property type="term" value="F:metal ion binding"/>
    <property type="evidence" value="ECO:0007669"/>
    <property type="project" value="UniProtKB-KW"/>
</dbReference>
<comment type="caution">
    <text evidence="2">The sequence shown here is derived from an EMBL/GenBank/DDBJ whole genome shotgun (WGS) entry which is preliminary data.</text>
</comment>
<evidence type="ECO:0000313" key="2">
    <source>
        <dbReference type="EMBL" id="KXS93408.1"/>
    </source>
</evidence>
<feature type="binding site" evidence="1">
    <location>
        <position position="119"/>
    </location>
    <ligand>
        <name>Mg(2+)</name>
        <dbReference type="ChEBI" id="CHEBI:18420"/>
    </ligand>
</feature>